<dbReference type="GO" id="GO:0016757">
    <property type="term" value="F:glycosyltransferase activity"/>
    <property type="evidence" value="ECO:0007669"/>
    <property type="project" value="UniProtKB-KW"/>
</dbReference>
<comment type="caution">
    <text evidence="2">The sequence shown here is derived from an EMBL/GenBank/DDBJ whole genome shotgun (WGS) entry which is preliminary data.</text>
</comment>
<dbReference type="SUPFAM" id="SSF53756">
    <property type="entry name" value="UDP-Glycosyltransferase/glycogen phosphorylase"/>
    <property type="match status" value="1"/>
</dbReference>
<keyword evidence="3" id="KW-1185">Reference proteome</keyword>
<keyword evidence="2" id="KW-0808">Transferase</keyword>
<dbReference type="Proteomes" id="UP001621706">
    <property type="component" value="Unassembled WGS sequence"/>
</dbReference>
<feature type="domain" description="Glycosyl transferase family 1" evidence="1">
    <location>
        <begin position="174"/>
        <end position="324"/>
    </location>
</feature>
<dbReference type="EMBL" id="JAZGZP010000008">
    <property type="protein sequence ID" value="MFK7000558.1"/>
    <property type="molecule type" value="Genomic_DNA"/>
</dbReference>
<evidence type="ECO:0000313" key="3">
    <source>
        <dbReference type="Proteomes" id="UP001621706"/>
    </source>
</evidence>
<reference evidence="2 3" key="1">
    <citation type="submission" date="2024-02" db="EMBL/GenBank/DDBJ databases">
        <title>Comparative Genomic Analysis of Flavobacterium Species Causing Columnaris Disease of Freshwater Fish in Thailand: Insights into Virulence and Resistance Mechanisms.</title>
        <authorList>
            <person name="Nguyen D."/>
            <person name="Chokmangmeepisarn P."/>
            <person name="Khianchaikhan K."/>
            <person name="Morishita M."/>
            <person name="Bunnoy A."/>
            <person name="Rodkhum C."/>
        </authorList>
    </citation>
    <scope>NUCLEOTIDE SEQUENCE [LARGE SCALE GENOMIC DNA]</scope>
    <source>
        <strain evidence="2 3">CNRT2201</strain>
    </source>
</reference>
<dbReference type="EC" id="2.4.-.-" evidence="2"/>
<protein>
    <submittedName>
        <fullName evidence="2">Glycosyltransferase family 4 protein</fullName>
        <ecNumber evidence="2">2.4.-.-</ecNumber>
    </submittedName>
</protein>
<evidence type="ECO:0000313" key="2">
    <source>
        <dbReference type="EMBL" id="MFK7000558.1"/>
    </source>
</evidence>
<dbReference type="Gene3D" id="3.40.50.2000">
    <property type="entry name" value="Glycogen Phosphorylase B"/>
    <property type="match status" value="2"/>
</dbReference>
<proteinExistence type="predicted"/>
<dbReference type="InterPro" id="IPR001296">
    <property type="entry name" value="Glyco_trans_1"/>
</dbReference>
<keyword evidence="2" id="KW-0328">Glycosyltransferase</keyword>
<sequence length="357" mass="41555">MKNIAILCNYQLLESRIGGMDYFFWRFQEAIVYDGWNVVWFFPNDAKFKEYSKFTIISLGNDSIEEVFIKYTDEKKIEWDYVVTHFIELCIPFFKSIKRLNTKVKIIAVDHNPRPLGGFLLKKKIKKIIKGYLYSKYIDVFVGVSHYTVKEIKYDFRFLKKSELKVVYNGIQTDKFSKRVNRKKSEPSFLVACHLRESKGIQDLIHAVYLLPITIKEKICIDIYGDGPYKLELLELCEKLKLKNNFNFKGSAANLYEIYALYDYLLQPTHMECFSLSILESLSANVPVITTPVGGNEEVIKHGSNGYIFPTKDYKKLAEIIEGLFLGKIGIIEDVSTKIENEFSIEKMVENHVKLLK</sequence>
<organism evidence="2 3">
    <name type="scientific">Flavobacterium oreochromis</name>
    <dbReference type="NCBI Taxonomy" id="2906078"/>
    <lineage>
        <taxon>Bacteria</taxon>
        <taxon>Pseudomonadati</taxon>
        <taxon>Bacteroidota</taxon>
        <taxon>Flavobacteriia</taxon>
        <taxon>Flavobacteriales</taxon>
        <taxon>Flavobacteriaceae</taxon>
        <taxon>Flavobacterium</taxon>
    </lineage>
</organism>
<gene>
    <name evidence="2" type="ORF">V3I07_06585</name>
</gene>
<evidence type="ECO:0000259" key="1">
    <source>
        <dbReference type="Pfam" id="PF00534"/>
    </source>
</evidence>
<dbReference type="CDD" id="cd03801">
    <property type="entry name" value="GT4_PimA-like"/>
    <property type="match status" value="1"/>
</dbReference>
<dbReference type="RefSeq" id="WP_235820642.1">
    <property type="nucleotide sequence ID" value="NZ_JAZGZP010000008.1"/>
</dbReference>
<name>A0ABW8P843_9FLAO</name>
<dbReference type="PANTHER" id="PTHR12526:SF630">
    <property type="entry name" value="GLYCOSYLTRANSFERASE"/>
    <property type="match status" value="1"/>
</dbReference>
<accession>A0ABW8P843</accession>
<dbReference type="Pfam" id="PF00534">
    <property type="entry name" value="Glycos_transf_1"/>
    <property type="match status" value="1"/>
</dbReference>
<dbReference type="PANTHER" id="PTHR12526">
    <property type="entry name" value="GLYCOSYLTRANSFERASE"/>
    <property type="match status" value="1"/>
</dbReference>